<dbReference type="GO" id="GO:0032060">
    <property type="term" value="P:bleb assembly"/>
    <property type="evidence" value="ECO:0007669"/>
    <property type="project" value="UniProtKB-ARBA"/>
</dbReference>
<feature type="domain" description="PI3K/PI4K catalytic" evidence="10">
    <location>
        <begin position="951"/>
        <end position="1228"/>
    </location>
</feature>
<evidence type="ECO:0000256" key="2">
    <source>
        <dbReference type="ARBA" id="ARBA00012073"/>
    </source>
</evidence>
<dbReference type="GO" id="GO:0016303">
    <property type="term" value="F:1-phosphatidylinositol-3-kinase activity"/>
    <property type="evidence" value="ECO:0007669"/>
    <property type="project" value="UniProtKB-EC"/>
</dbReference>
<dbReference type="PROSITE" id="PS51545">
    <property type="entry name" value="PIK_HELICAL"/>
    <property type="match status" value="1"/>
</dbReference>
<dbReference type="InterPro" id="IPR042236">
    <property type="entry name" value="PI3K_accessory_sf"/>
</dbReference>
<dbReference type="GO" id="GO:0005942">
    <property type="term" value="C:phosphatidylinositol 3-kinase complex"/>
    <property type="evidence" value="ECO:0007669"/>
    <property type="project" value="TreeGrafter"/>
</dbReference>
<organism evidence="14 15">
    <name type="scientific">Chloropicon primus</name>
    <dbReference type="NCBI Taxonomy" id="1764295"/>
    <lineage>
        <taxon>Eukaryota</taxon>
        <taxon>Viridiplantae</taxon>
        <taxon>Chlorophyta</taxon>
        <taxon>Chloropicophyceae</taxon>
        <taxon>Chloropicales</taxon>
        <taxon>Chloropicaceae</taxon>
        <taxon>Chloropicon</taxon>
    </lineage>
</organism>
<dbReference type="PROSITE" id="PS50290">
    <property type="entry name" value="PI3_4_KINASE_3"/>
    <property type="match status" value="1"/>
</dbReference>
<dbReference type="PROSITE" id="PS00915">
    <property type="entry name" value="PI3_4_KINASE_1"/>
    <property type="match status" value="1"/>
</dbReference>
<dbReference type="Pfam" id="PF00792">
    <property type="entry name" value="PI3K_C2"/>
    <property type="match status" value="1"/>
</dbReference>
<dbReference type="Proteomes" id="UP000316726">
    <property type="component" value="Chromosome 17"/>
</dbReference>
<dbReference type="InterPro" id="IPR001263">
    <property type="entry name" value="PI3K_accessory_dom"/>
</dbReference>
<dbReference type="GO" id="GO:0043491">
    <property type="term" value="P:phosphatidylinositol 3-kinase/protein kinase B signal transduction"/>
    <property type="evidence" value="ECO:0007669"/>
    <property type="project" value="TreeGrafter"/>
</dbReference>
<feature type="compositionally biased region" description="Polar residues" evidence="8">
    <location>
        <begin position="11"/>
        <end position="20"/>
    </location>
</feature>
<evidence type="ECO:0000256" key="4">
    <source>
        <dbReference type="ARBA" id="ARBA00022741"/>
    </source>
</evidence>
<dbReference type="Gene3D" id="2.30.29.30">
    <property type="entry name" value="Pleckstrin-homology domain (PH domain)/Phosphotyrosine-binding domain (PTB)"/>
    <property type="match status" value="1"/>
</dbReference>
<feature type="domain" description="PI3K-RBD" evidence="12">
    <location>
        <begin position="330"/>
        <end position="428"/>
    </location>
</feature>
<accession>A0A5B8N0U8</accession>
<dbReference type="InterPro" id="IPR000341">
    <property type="entry name" value="PI3K_Ras-bd_dom"/>
</dbReference>
<dbReference type="CDD" id="cd08380">
    <property type="entry name" value="C2_PI3K_like"/>
    <property type="match status" value="1"/>
</dbReference>
<dbReference type="InterPro" id="IPR018936">
    <property type="entry name" value="PI3/4_kinase_CS"/>
</dbReference>
<feature type="compositionally biased region" description="Basic and acidic residues" evidence="8">
    <location>
        <begin position="1"/>
        <end position="10"/>
    </location>
</feature>
<keyword evidence="4" id="KW-0547">Nucleotide-binding</keyword>
<evidence type="ECO:0000256" key="7">
    <source>
        <dbReference type="PROSITE-ProRule" id="PRU00880"/>
    </source>
</evidence>
<dbReference type="EC" id="2.7.1.137" evidence="2"/>
<dbReference type="GO" id="GO:0005737">
    <property type="term" value="C:cytoplasm"/>
    <property type="evidence" value="ECO:0007669"/>
    <property type="project" value="TreeGrafter"/>
</dbReference>
<dbReference type="SUPFAM" id="SSF48371">
    <property type="entry name" value="ARM repeat"/>
    <property type="match status" value="1"/>
</dbReference>
<evidence type="ECO:0000256" key="1">
    <source>
        <dbReference type="ARBA" id="ARBA00001498"/>
    </source>
</evidence>
<dbReference type="InterPro" id="IPR016024">
    <property type="entry name" value="ARM-type_fold"/>
</dbReference>
<dbReference type="Pfam" id="PF00794">
    <property type="entry name" value="PI3K_rbd"/>
    <property type="match status" value="1"/>
</dbReference>
<evidence type="ECO:0000256" key="3">
    <source>
        <dbReference type="ARBA" id="ARBA00022679"/>
    </source>
</evidence>
<dbReference type="Pfam" id="PF00454">
    <property type="entry name" value="PI3_PI4_kinase"/>
    <property type="match status" value="1"/>
</dbReference>
<dbReference type="GO" id="GO:0016477">
    <property type="term" value="P:cell migration"/>
    <property type="evidence" value="ECO:0007669"/>
    <property type="project" value="TreeGrafter"/>
</dbReference>
<dbReference type="InterPro" id="IPR036940">
    <property type="entry name" value="PI3/4_kinase_cat_sf"/>
</dbReference>
<dbReference type="Gene3D" id="3.30.1010.10">
    <property type="entry name" value="Phosphatidylinositol 3-kinase Catalytic Subunit, Chain A, domain 4"/>
    <property type="match status" value="1"/>
</dbReference>
<dbReference type="FunFam" id="3.30.1010.10:FF:000008">
    <property type="entry name" value="Phosphatidylinositol 4,5-bisphosphate 3-kinase catalytic subunit gamma"/>
    <property type="match status" value="1"/>
</dbReference>
<dbReference type="SUPFAM" id="SSF56112">
    <property type="entry name" value="Protein kinase-like (PK-like)"/>
    <property type="match status" value="1"/>
</dbReference>
<dbReference type="FunFam" id="1.10.1070.11:FF:000001">
    <property type="entry name" value="Phosphatidylinositol 4,5-bisphosphate 3-kinase catalytic subunit"/>
    <property type="match status" value="1"/>
</dbReference>
<dbReference type="Gene3D" id="3.10.20.770">
    <property type="match status" value="1"/>
</dbReference>
<evidence type="ECO:0000259" key="13">
    <source>
        <dbReference type="PROSITE" id="PS51547"/>
    </source>
</evidence>
<dbReference type="GO" id="GO:0048015">
    <property type="term" value="P:phosphatidylinositol-mediated signaling"/>
    <property type="evidence" value="ECO:0007669"/>
    <property type="project" value="TreeGrafter"/>
</dbReference>
<keyword evidence="15" id="KW-1185">Reference proteome</keyword>
<dbReference type="Gene3D" id="1.25.40.70">
    <property type="entry name" value="Phosphatidylinositol 3-kinase, accessory domain (PIK)"/>
    <property type="match status" value="1"/>
</dbReference>
<evidence type="ECO:0000259" key="12">
    <source>
        <dbReference type="PROSITE" id="PS51546"/>
    </source>
</evidence>
<comment type="similarity">
    <text evidence="7">Belongs to the PI3/PI4-kinase family.</text>
</comment>
<sequence>MDSELFEGRTRTSPSGSILSRYSTDTASHVQSIGKEKIVKQGILRKKSPKGVKGIKVWQIRYFVLYGQELKYFGNEDDFRNKMPPKGTIQLSCIEALALASDNRIHIGVQNQKRGSDFRTFYLKAESIEEAQSWFNLIQKVQEAMVASRGTIGKNPQLLSVALGFIVPGSSMITVDCLGCMTGSQLKGKVMKLLKDWDLLESVDFDVETEQRLLLTVEDDTSTYDKVWDEDDCLCDLDCWEALRSGTSFGKVSFLRWDVEINLKKRHNLAEEISKEVNMILGYRIRLECDETRDAVNFYQELSDSVAVPDRIQIPAEHTKGAWESLKDLNAKCEIVCRCYFPVESMSLNLRCSAEETVTEFKERMFAAYMAADTGKDEDSADNYCLKVVGRAAYFIAKDGDLDLRMGDYDCVSNAIESGTAIDLRLEKLNISKVTEIEPLNPLSYKEKDLEQPDSEHLLLKDYMSSVQKSAQTMDLLDWNSICVWDVHIPVRIRVVEACGLNFSEYPDKKFGPKGSPDGMRLFASVGLYFGSESLCFEGEQDTSSIEFTTCAIWNEVLEFSINIGDLPMESRLCITLYADVGDEQEKDKDGQSTPRKGKKTIIPVGWVSMHIFGYNGVMKTGLVGLNMWPDGPANPIGAIPDNITREPFCPGVVFIELEKFEVPVIFPKSDPTGDSLQAASKLAASQHKEFDDVAMNLDTIAARKATVDAANIVYQNDNDKDLIEEIVNADPLTMPNKIHRLLVWSHREKLLKIPNALPKYLLSVPWNRREAVWETHRLLKKWEKLSPEAALELLGPKFADRYVREYAVELLRSIDDNDLKEYVLQLVQVVKHEPYHASPVGKFLLEKALESTTIGHFVFWHMKSEMHLPDVKERYGILLSSYLMLCGPMRSTLSCQNSAQQAFVSVAEDIKLIKNAEERLKVLRSRLHDVIIPSSYSLPLNPRIVCGSLKVEKCKYMDSKKLPLWLVINNSDPVGKPVYIIFKAGDDLRQDMLTLQMMRIMDKLWKKNHLDLCMNVYDCVSTGNEIGMIEVVMNSETTSGIMKGAGGVAANFREDPIANWLKDCNESEEDYKKAVENFTRSCAGYCVATCVLGIGDRHNDNIMLKRDGSLFHIDFGHFLGNFKSKFGFKRERARFVLTPDFAYVMGGENSPGFRAFENLCVKAFNILRKEASLFINLFQLMISCGIPELQTAEDIGYLKESFLLDKDDDEAGSVFKGWIHESLRCKTTQINNAIHTMVH</sequence>
<feature type="region of interest" description="Disordered" evidence="8">
    <location>
        <begin position="1"/>
        <end position="20"/>
    </location>
</feature>
<evidence type="ECO:0000313" key="15">
    <source>
        <dbReference type="Proteomes" id="UP000316726"/>
    </source>
</evidence>
<dbReference type="PANTHER" id="PTHR10048">
    <property type="entry name" value="PHOSPHATIDYLINOSITOL KINASE"/>
    <property type="match status" value="1"/>
</dbReference>
<dbReference type="CDD" id="cd00891">
    <property type="entry name" value="PI3Kc"/>
    <property type="match status" value="1"/>
</dbReference>
<evidence type="ECO:0000256" key="8">
    <source>
        <dbReference type="SAM" id="MobiDB-lite"/>
    </source>
</evidence>
<dbReference type="InterPro" id="IPR015433">
    <property type="entry name" value="PI3/4_kinase"/>
</dbReference>
<dbReference type="Gene3D" id="2.60.40.150">
    <property type="entry name" value="C2 domain"/>
    <property type="match status" value="1"/>
</dbReference>
<dbReference type="GO" id="GO:0050920">
    <property type="term" value="P:regulation of chemotaxis"/>
    <property type="evidence" value="ECO:0007669"/>
    <property type="project" value="UniProtKB-ARBA"/>
</dbReference>
<dbReference type="SMART" id="SM00233">
    <property type="entry name" value="PH"/>
    <property type="match status" value="1"/>
</dbReference>
<dbReference type="PROSITE" id="PS51546">
    <property type="entry name" value="PI3K_RBD"/>
    <property type="match status" value="1"/>
</dbReference>
<dbReference type="GO" id="GO:0035005">
    <property type="term" value="F:1-phosphatidylinositol-4-phosphate 3-kinase activity"/>
    <property type="evidence" value="ECO:0007669"/>
    <property type="project" value="TreeGrafter"/>
</dbReference>
<keyword evidence="5 14" id="KW-0418">Kinase</keyword>
<evidence type="ECO:0000256" key="5">
    <source>
        <dbReference type="ARBA" id="ARBA00022777"/>
    </source>
</evidence>
<dbReference type="InterPro" id="IPR011993">
    <property type="entry name" value="PH-like_dom_sf"/>
</dbReference>
<dbReference type="Gene3D" id="1.10.1070.11">
    <property type="entry name" value="Phosphatidylinositol 3-/4-kinase, catalytic domain"/>
    <property type="match status" value="1"/>
</dbReference>
<dbReference type="InterPro" id="IPR035448">
    <property type="entry name" value="PI3Kc"/>
</dbReference>
<feature type="domain" description="PIK helical" evidence="11">
    <location>
        <begin position="710"/>
        <end position="886"/>
    </location>
</feature>
<reference evidence="14 15" key="1">
    <citation type="submission" date="2018-07" db="EMBL/GenBank/DDBJ databases">
        <title>The complete nuclear genome of the prasinophyte Chloropicon primus (CCMP1205).</title>
        <authorList>
            <person name="Pombert J.-F."/>
            <person name="Otis C."/>
            <person name="Turmel M."/>
            <person name="Lemieux C."/>
        </authorList>
    </citation>
    <scope>NUCLEOTIDE SEQUENCE [LARGE SCALE GENOMIC DNA]</scope>
    <source>
        <strain evidence="14 15">CCMP1205</strain>
    </source>
</reference>
<evidence type="ECO:0000313" key="14">
    <source>
        <dbReference type="EMBL" id="QDZ25404.1"/>
    </source>
</evidence>
<dbReference type="SMART" id="SM00142">
    <property type="entry name" value="PI3K_C2"/>
    <property type="match status" value="1"/>
</dbReference>
<dbReference type="SUPFAM" id="SSF49562">
    <property type="entry name" value="C2 domain (Calcium/lipid-binding domain, CaLB)"/>
    <property type="match status" value="1"/>
</dbReference>
<protein>
    <recommendedName>
        <fullName evidence="2">phosphatidylinositol 3-kinase</fullName>
        <ecNumber evidence="2">2.7.1.137</ecNumber>
    </recommendedName>
</protein>
<dbReference type="Pfam" id="PF00169">
    <property type="entry name" value="PH"/>
    <property type="match status" value="1"/>
</dbReference>
<gene>
    <name evidence="14" type="ORF">A3770_17p79220</name>
</gene>
<dbReference type="InterPro" id="IPR035892">
    <property type="entry name" value="C2_domain_sf"/>
</dbReference>
<feature type="domain" description="PH" evidence="9">
    <location>
        <begin position="37"/>
        <end position="143"/>
    </location>
</feature>
<comment type="catalytic activity">
    <reaction evidence="1">
        <text>a 1,2-diacyl-sn-glycero-3-phospho-(1D-myo-inositol) + ATP = a 1,2-diacyl-sn-glycero-3-phospho-(1D-myo-inositol-3-phosphate) + ADP + H(+)</text>
        <dbReference type="Rhea" id="RHEA:12709"/>
        <dbReference type="ChEBI" id="CHEBI:15378"/>
        <dbReference type="ChEBI" id="CHEBI:30616"/>
        <dbReference type="ChEBI" id="CHEBI:57880"/>
        <dbReference type="ChEBI" id="CHEBI:58088"/>
        <dbReference type="ChEBI" id="CHEBI:456216"/>
        <dbReference type="EC" id="2.7.1.137"/>
    </reaction>
</comment>
<name>A0A5B8N0U8_9CHLO</name>
<dbReference type="InterPro" id="IPR000403">
    <property type="entry name" value="PI3/4_kinase_cat_dom"/>
</dbReference>
<dbReference type="GO" id="GO:0005524">
    <property type="term" value="F:ATP binding"/>
    <property type="evidence" value="ECO:0007669"/>
    <property type="project" value="UniProtKB-KW"/>
</dbReference>
<dbReference type="InterPro" id="IPR002420">
    <property type="entry name" value="PI3K-type_C2_dom"/>
</dbReference>
<evidence type="ECO:0000259" key="10">
    <source>
        <dbReference type="PROSITE" id="PS50290"/>
    </source>
</evidence>
<dbReference type="PROSITE" id="PS50003">
    <property type="entry name" value="PH_DOMAIN"/>
    <property type="match status" value="1"/>
</dbReference>
<keyword evidence="6" id="KW-0067">ATP-binding</keyword>
<dbReference type="OrthoDB" id="67688at2759"/>
<dbReference type="SUPFAM" id="SSF50729">
    <property type="entry name" value="PH domain-like"/>
    <property type="match status" value="1"/>
</dbReference>
<dbReference type="InterPro" id="IPR029071">
    <property type="entry name" value="Ubiquitin-like_domsf"/>
</dbReference>
<evidence type="ECO:0000259" key="11">
    <source>
        <dbReference type="PROSITE" id="PS51545"/>
    </source>
</evidence>
<evidence type="ECO:0000259" key="9">
    <source>
        <dbReference type="PROSITE" id="PS50003"/>
    </source>
</evidence>
<dbReference type="EMBL" id="CP031050">
    <property type="protein sequence ID" value="QDZ25404.1"/>
    <property type="molecule type" value="Genomic_DNA"/>
</dbReference>
<dbReference type="SMART" id="SM00145">
    <property type="entry name" value="PI3Ka"/>
    <property type="match status" value="1"/>
</dbReference>
<dbReference type="SMART" id="SM00146">
    <property type="entry name" value="PI3Kc"/>
    <property type="match status" value="1"/>
</dbReference>
<feature type="domain" description="C2 PI3K-type" evidence="13">
    <location>
        <begin position="487"/>
        <end position="659"/>
    </location>
</feature>
<dbReference type="SUPFAM" id="SSF54236">
    <property type="entry name" value="Ubiquitin-like"/>
    <property type="match status" value="1"/>
</dbReference>
<dbReference type="AlphaFoldDB" id="A0A5B8N0U8"/>
<dbReference type="Pfam" id="PF00613">
    <property type="entry name" value="PI3Ka"/>
    <property type="match status" value="1"/>
</dbReference>
<dbReference type="PROSITE" id="PS51547">
    <property type="entry name" value="C2_PI3K"/>
    <property type="match status" value="1"/>
</dbReference>
<dbReference type="STRING" id="1764295.A0A5B8N0U8"/>
<dbReference type="GO" id="GO:0005886">
    <property type="term" value="C:plasma membrane"/>
    <property type="evidence" value="ECO:0007669"/>
    <property type="project" value="TreeGrafter"/>
</dbReference>
<dbReference type="PANTHER" id="PTHR10048:SF14">
    <property type="entry name" value="LD28067P"/>
    <property type="match status" value="1"/>
</dbReference>
<dbReference type="InterPro" id="IPR001849">
    <property type="entry name" value="PH_domain"/>
</dbReference>
<evidence type="ECO:0000256" key="6">
    <source>
        <dbReference type="ARBA" id="ARBA00022840"/>
    </source>
</evidence>
<proteinExistence type="inferred from homology"/>
<keyword evidence="3" id="KW-0808">Transferase</keyword>
<dbReference type="InterPro" id="IPR011009">
    <property type="entry name" value="Kinase-like_dom_sf"/>
</dbReference>